<organism evidence="1 2">
    <name type="scientific">Bacillus phage Megatron</name>
    <dbReference type="NCBI Taxonomy" id="1486661"/>
    <lineage>
        <taxon>Viruses</taxon>
        <taxon>Duplodnaviria</taxon>
        <taxon>Heunggongvirae</taxon>
        <taxon>Uroviricota</taxon>
        <taxon>Caudoviricetes</taxon>
        <taxon>Herelleviridae</taxon>
        <taxon>Bastillevirinae</taxon>
        <taxon>Wphvirus</taxon>
        <taxon>Wphvirus megatron</taxon>
    </lineage>
</organism>
<accession>A0A024B2R5</accession>
<dbReference type="KEGG" id="vg:19525847"/>
<evidence type="ECO:0000313" key="2">
    <source>
        <dbReference type="Proteomes" id="UP000026906"/>
    </source>
</evidence>
<dbReference type="RefSeq" id="YP_009036209.1">
    <property type="nucleotide sequence ID" value="NC_024211.1"/>
</dbReference>
<dbReference type="Proteomes" id="UP000026906">
    <property type="component" value="Segment"/>
</dbReference>
<proteinExistence type="predicted"/>
<reference evidence="2" key="1">
    <citation type="submission" date="2014-09" db="EMBL/GenBank/DDBJ databases">
        <authorList>
            <person name="Sauder A.B."/>
            <person name="McKenzie Q.R."/>
            <person name="Temple L.M."/>
            <person name="Alexis B.K."/>
            <person name="Al-Atrache Z."/>
            <person name="Lewis L.O."/>
            <person name="Loesser-Casey K.E."/>
            <person name="Mitchell K.J."/>
        </authorList>
    </citation>
    <scope>NUCLEOTIDE SEQUENCE [LARGE SCALE GENOMIC DNA]</scope>
</reference>
<keyword evidence="2" id="KW-1185">Reference proteome</keyword>
<protein>
    <submittedName>
        <fullName evidence="1">Uncharacterized protein</fullName>
    </submittedName>
</protein>
<evidence type="ECO:0000313" key="1">
    <source>
        <dbReference type="EMBL" id="AHZ10720.1"/>
    </source>
</evidence>
<dbReference type="EMBL" id="KJ489401">
    <property type="protein sequence ID" value="AHZ10720.1"/>
    <property type="molecule type" value="Genomic_DNA"/>
</dbReference>
<sequence>MAKVHKVLMYVTDYEEFSAEQVAQEIKRTLQHSEFSVLIERHEESPPFEWDDDLKINYADETAEDYENIMKGRPEYDRT</sequence>
<name>A0A024B2R5_9CAUD</name>
<dbReference type="GeneID" id="19525847"/>